<keyword evidence="1" id="KW-0805">Transcription regulation</keyword>
<dbReference type="OrthoDB" id="3460651at2"/>
<evidence type="ECO:0000256" key="3">
    <source>
        <dbReference type="ARBA" id="ARBA00023163"/>
    </source>
</evidence>
<dbReference type="SUPFAM" id="SSF46785">
    <property type="entry name" value="Winged helix' DNA-binding domain"/>
    <property type="match status" value="1"/>
</dbReference>
<dbReference type="Pfam" id="PF12840">
    <property type="entry name" value="HTH_20"/>
    <property type="match status" value="1"/>
</dbReference>
<dbReference type="GO" id="GO:0003677">
    <property type="term" value="F:DNA binding"/>
    <property type="evidence" value="ECO:0007669"/>
    <property type="project" value="UniProtKB-KW"/>
</dbReference>
<dbReference type="GO" id="GO:0003700">
    <property type="term" value="F:DNA-binding transcription factor activity"/>
    <property type="evidence" value="ECO:0007669"/>
    <property type="project" value="InterPro"/>
</dbReference>
<comment type="caution">
    <text evidence="5">The sequence shown here is derived from an EMBL/GenBank/DDBJ whole genome shotgun (WGS) entry which is preliminary data.</text>
</comment>
<sequence>MLELVLGTQAAVQLRFACSPLQETLAAVQVLNGTRRYPVYANWLAASTPPEVAQLATLLSGRRYCPDFLTPPPEGPDTTAEWQLAQVRATPANQVATELVSSDARPADLPANPASARDLLADQLEQVWRQLLEPAWPRLRMTLHADIEYRARRFATAGIAHALTGLHAKLRLAEHTVLVDGKGRGRTTLDERGLLLLPSVFGWPTLNVMLVPPWQPTVVYPARGAGELFGPQPAEPSAALAGVLGRARADLLRVLREPASTSALAATLHSAPSTVSEHLQALRAAGLVARARVGRSVYYECTRLGEALLAGGTDPHTGVVARLECE</sequence>
<dbReference type="AlphaFoldDB" id="A0A4R2QZ04"/>
<dbReference type="RefSeq" id="WP_132877058.1">
    <property type="nucleotide sequence ID" value="NZ_SLXQ01000003.1"/>
</dbReference>
<name>A0A4R2QZ04_9PSEU</name>
<evidence type="ECO:0000313" key="6">
    <source>
        <dbReference type="Proteomes" id="UP000294911"/>
    </source>
</evidence>
<dbReference type="PANTHER" id="PTHR43132">
    <property type="entry name" value="ARSENICAL RESISTANCE OPERON REPRESSOR ARSR-RELATED"/>
    <property type="match status" value="1"/>
</dbReference>
<dbReference type="SMART" id="SM00418">
    <property type="entry name" value="HTH_ARSR"/>
    <property type="match status" value="1"/>
</dbReference>
<keyword evidence="3" id="KW-0804">Transcription</keyword>
<dbReference type="PANTHER" id="PTHR43132:SF8">
    <property type="entry name" value="HTH-TYPE TRANSCRIPTIONAL REGULATOR KMTR"/>
    <property type="match status" value="1"/>
</dbReference>
<keyword evidence="6" id="KW-1185">Reference proteome</keyword>
<dbReference type="Gene3D" id="1.10.10.10">
    <property type="entry name" value="Winged helix-like DNA-binding domain superfamily/Winged helix DNA-binding domain"/>
    <property type="match status" value="1"/>
</dbReference>
<dbReference type="InterPro" id="IPR051011">
    <property type="entry name" value="Metal_resp_trans_reg"/>
</dbReference>
<dbReference type="InterPro" id="IPR036390">
    <property type="entry name" value="WH_DNA-bd_sf"/>
</dbReference>
<dbReference type="InterPro" id="IPR001845">
    <property type="entry name" value="HTH_ArsR_DNA-bd_dom"/>
</dbReference>
<evidence type="ECO:0000259" key="4">
    <source>
        <dbReference type="SMART" id="SM00418"/>
    </source>
</evidence>
<dbReference type="Proteomes" id="UP000294911">
    <property type="component" value="Unassembled WGS sequence"/>
</dbReference>
<proteinExistence type="predicted"/>
<dbReference type="CDD" id="cd00090">
    <property type="entry name" value="HTH_ARSR"/>
    <property type="match status" value="1"/>
</dbReference>
<dbReference type="Pfam" id="PF19361">
    <property type="entry name" value="DUF5937"/>
    <property type="match status" value="1"/>
</dbReference>
<feature type="domain" description="HTH arsR-type" evidence="4">
    <location>
        <begin position="239"/>
        <end position="313"/>
    </location>
</feature>
<protein>
    <submittedName>
        <fullName evidence="5">DNA-binding transcriptional ArsR family regulator</fullName>
    </submittedName>
</protein>
<gene>
    <name evidence="5" type="ORF">EV191_103353</name>
</gene>
<dbReference type="InterPro" id="IPR045981">
    <property type="entry name" value="DUF5937"/>
</dbReference>
<dbReference type="EMBL" id="SLXQ01000003">
    <property type="protein sequence ID" value="TCP54308.1"/>
    <property type="molecule type" value="Genomic_DNA"/>
</dbReference>
<evidence type="ECO:0000256" key="2">
    <source>
        <dbReference type="ARBA" id="ARBA00023125"/>
    </source>
</evidence>
<dbReference type="InterPro" id="IPR036388">
    <property type="entry name" value="WH-like_DNA-bd_sf"/>
</dbReference>
<organism evidence="5 6">
    <name type="scientific">Tamaricihabitans halophyticus</name>
    <dbReference type="NCBI Taxonomy" id="1262583"/>
    <lineage>
        <taxon>Bacteria</taxon>
        <taxon>Bacillati</taxon>
        <taxon>Actinomycetota</taxon>
        <taxon>Actinomycetes</taxon>
        <taxon>Pseudonocardiales</taxon>
        <taxon>Pseudonocardiaceae</taxon>
        <taxon>Tamaricihabitans</taxon>
    </lineage>
</organism>
<keyword evidence="2 5" id="KW-0238">DNA-binding</keyword>
<dbReference type="InterPro" id="IPR011991">
    <property type="entry name" value="ArsR-like_HTH"/>
</dbReference>
<evidence type="ECO:0000256" key="1">
    <source>
        <dbReference type="ARBA" id="ARBA00023015"/>
    </source>
</evidence>
<reference evidence="5 6" key="1">
    <citation type="submission" date="2019-03" db="EMBL/GenBank/DDBJ databases">
        <title>Genomic Encyclopedia of Type Strains, Phase IV (KMG-IV): sequencing the most valuable type-strain genomes for metagenomic binning, comparative biology and taxonomic classification.</title>
        <authorList>
            <person name="Goeker M."/>
        </authorList>
    </citation>
    <scope>NUCLEOTIDE SEQUENCE [LARGE SCALE GENOMIC DNA]</scope>
    <source>
        <strain evidence="5 6">DSM 45765</strain>
    </source>
</reference>
<evidence type="ECO:0000313" key="5">
    <source>
        <dbReference type="EMBL" id="TCP54308.1"/>
    </source>
</evidence>
<accession>A0A4R2QZ04</accession>